<dbReference type="AlphaFoldDB" id="A0A0F0CPE2"/>
<reference evidence="2 3" key="1">
    <citation type="submission" date="2015-02" db="EMBL/GenBank/DDBJ databases">
        <title>Single-cell genomics of uncultivated deep-branching MTB reveals a conserved set of magnetosome genes.</title>
        <authorList>
            <person name="Kolinko S."/>
            <person name="Richter M."/>
            <person name="Glockner F.O."/>
            <person name="Brachmann A."/>
            <person name="Schuler D."/>
        </authorList>
    </citation>
    <scope>NUCLEOTIDE SEQUENCE [LARGE SCALE GENOMIC DNA]</scope>
    <source>
        <strain evidence="2">SKK-01</strain>
    </source>
</reference>
<evidence type="ECO:0000256" key="1">
    <source>
        <dbReference type="SAM" id="Coils"/>
    </source>
</evidence>
<keyword evidence="3" id="KW-1185">Reference proteome</keyword>
<proteinExistence type="predicted"/>
<organism evidence="2 3">
    <name type="scientific">Candidatus Omnitrophus magneticus</name>
    <dbReference type="NCBI Taxonomy" id="1609969"/>
    <lineage>
        <taxon>Bacteria</taxon>
        <taxon>Pseudomonadati</taxon>
        <taxon>Candidatus Omnitrophota</taxon>
        <taxon>Candidatus Omnitrophus</taxon>
    </lineage>
</organism>
<name>A0A0F0CPE2_9BACT</name>
<comment type="caution">
    <text evidence="2">The sequence shown here is derived from an EMBL/GenBank/DDBJ whole genome shotgun (WGS) entry which is preliminary data.</text>
</comment>
<dbReference type="EMBL" id="JYNY01000602">
    <property type="protein sequence ID" value="KJJ83391.1"/>
    <property type="molecule type" value="Genomic_DNA"/>
</dbReference>
<feature type="coiled-coil region" evidence="1">
    <location>
        <begin position="34"/>
        <end position="61"/>
    </location>
</feature>
<keyword evidence="1" id="KW-0175">Coiled coil</keyword>
<dbReference type="Proteomes" id="UP000033428">
    <property type="component" value="Unassembled WGS sequence"/>
</dbReference>
<evidence type="ECO:0000313" key="2">
    <source>
        <dbReference type="EMBL" id="KJJ83391.1"/>
    </source>
</evidence>
<sequence>MPNITVEFKDEKKVVQYPDGKIAEYPKAKIQSHRQELIKHKQLIERQIADLDKDLSDIEAAKIKPVEEEPLG</sequence>
<gene>
    <name evidence="2" type="ORF">OMAG_002741</name>
</gene>
<protein>
    <submittedName>
        <fullName evidence="2">Uncharacterized protein</fullName>
    </submittedName>
</protein>
<accession>A0A0F0CPE2</accession>
<evidence type="ECO:0000313" key="3">
    <source>
        <dbReference type="Proteomes" id="UP000033428"/>
    </source>
</evidence>